<dbReference type="AlphaFoldDB" id="A0AAV6UKH9"/>
<dbReference type="EMBL" id="JAFNEN010000391">
    <property type="protein sequence ID" value="KAG8184010.1"/>
    <property type="molecule type" value="Genomic_DNA"/>
</dbReference>
<gene>
    <name evidence="1" type="ORF">JTE90_024467</name>
</gene>
<organism evidence="1 2">
    <name type="scientific">Oedothorax gibbosus</name>
    <dbReference type="NCBI Taxonomy" id="931172"/>
    <lineage>
        <taxon>Eukaryota</taxon>
        <taxon>Metazoa</taxon>
        <taxon>Ecdysozoa</taxon>
        <taxon>Arthropoda</taxon>
        <taxon>Chelicerata</taxon>
        <taxon>Arachnida</taxon>
        <taxon>Araneae</taxon>
        <taxon>Araneomorphae</taxon>
        <taxon>Entelegynae</taxon>
        <taxon>Araneoidea</taxon>
        <taxon>Linyphiidae</taxon>
        <taxon>Erigoninae</taxon>
        <taxon>Oedothorax</taxon>
    </lineage>
</organism>
<protein>
    <submittedName>
        <fullName evidence="1">Uncharacterized protein</fullName>
    </submittedName>
</protein>
<proteinExistence type="predicted"/>
<evidence type="ECO:0000313" key="1">
    <source>
        <dbReference type="EMBL" id="KAG8184010.1"/>
    </source>
</evidence>
<keyword evidence="2" id="KW-1185">Reference proteome</keyword>
<evidence type="ECO:0000313" key="2">
    <source>
        <dbReference type="Proteomes" id="UP000827092"/>
    </source>
</evidence>
<sequence>MFGGDRYHNKGRLPSKAADILLSDHKSPDGHYPVKTLGSSRGMEEGLVDLSTAHTLTSDNRKPCYHCLKMSDSTEMSHMLTTA</sequence>
<comment type="caution">
    <text evidence="1">The sequence shown here is derived from an EMBL/GenBank/DDBJ whole genome shotgun (WGS) entry which is preliminary data.</text>
</comment>
<dbReference type="Proteomes" id="UP000827092">
    <property type="component" value="Unassembled WGS sequence"/>
</dbReference>
<accession>A0AAV6UKH9</accession>
<name>A0AAV6UKH9_9ARAC</name>
<reference evidence="1 2" key="1">
    <citation type="journal article" date="2022" name="Nat. Ecol. Evol.">
        <title>A masculinizing supergene underlies an exaggerated male reproductive morph in a spider.</title>
        <authorList>
            <person name="Hendrickx F."/>
            <person name="De Corte Z."/>
            <person name="Sonet G."/>
            <person name="Van Belleghem S.M."/>
            <person name="Kostlbacher S."/>
            <person name="Vangestel C."/>
        </authorList>
    </citation>
    <scope>NUCLEOTIDE SEQUENCE [LARGE SCALE GENOMIC DNA]</scope>
    <source>
        <strain evidence="1">W744_W776</strain>
    </source>
</reference>